<dbReference type="GO" id="GO:0000027">
    <property type="term" value="P:ribosomal large subunit assembly"/>
    <property type="evidence" value="ECO:0007669"/>
    <property type="project" value="InterPro"/>
</dbReference>
<keyword evidence="8" id="KW-1185">Reference proteome</keyword>
<name>A0AAW1QJI8_9CHLO</name>
<dbReference type="Pfam" id="PF04427">
    <property type="entry name" value="Brix"/>
    <property type="match status" value="1"/>
</dbReference>
<dbReference type="GO" id="GO:0005730">
    <property type="term" value="C:nucleolus"/>
    <property type="evidence" value="ECO:0007669"/>
    <property type="project" value="UniProtKB-SubCell"/>
</dbReference>
<dbReference type="PANTHER" id="PTHR12728:SF0">
    <property type="entry name" value="RIBOSOME PRODUCTION FACTOR 2 HOMOLOG"/>
    <property type="match status" value="1"/>
</dbReference>
<evidence type="ECO:0000256" key="3">
    <source>
        <dbReference type="ARBA" id="ARBA00023242"/>
    </source>
</evidence>
<feature type="region of interest" description="Disordered" evidence="5">
    <location>
        <begin position="1"/>
        <end position="29"/>
    </location>
</feature>
<organism evidence="7 8">
    <name type="scientific">Apatococcus lobatus</name>
    <dbReference type="NCBI Taxonomy" id="904363"/>
    <lineage>
        <taxon>Eukaryota</taxon>
        <taxon>Viridiplantae</taxon>
        <taxon>Chlorophyta</taxon>
        <taxon>core chlorophytes</taxon>
        <taxon>Trebouxiophyceae</taxon>
        <taxon>Chlorellales</taxon>
        <taxon>Chlorellaceae</taxon>
        <taxon>Apatococcus</taxon>
    </lineage>
</organism>
<dbReference type="GO" id="GO:0019843">
    <property type="term" value="F:rRNA binding"/>
    <property type="evidence" value="ECO:0007669"/>
    <property type="project" value="UniProtKB-UniRule"/>
</dbReference>
<gene>
    <name evidence="7" type="ORF">WJX74_004002</name>
</gene>
<dbReference type="GO" id="GO:0000463">
    <property type="term" value="P:maturation of LSU-rRNA from tricistronic rRNA transcript (SSU-rRNA, 5.8S rRNA, LSU-rRNA)"/>
    <property type="evidence" value="ECO:0007669"/>
    <property type="project" value="TreeGrafter"/>
</dbReference>
<accession>A0AAW1QJI8</accession>
<evidence type="ECO:0000313" key="7">
    <source>
        <dbReference type="EMBL" id="KAK9821648.1"/>
    </source>
</evidence>
<dbReference type="AlphaFoldDB" id="A0AAW1QJI8"/>
<dbReference type="SMART" id="SM00879">
    <property type="entry name" value="Brix"/>
    <property type="match status" value="1"/>
</dbReference>
<comment type="caution">
    <text evidence="7">The sequence shown here is derived from an EMBL/GenBank/DDBJ whole genome shotgun (WGS) entry which is preliminary data.</text>
</comment>
<evidence type="ECO:0000259" key="6">
    <source>
        <dbReference type="PROSITE" id="PS50833"/>
    </source>
</evidence>
<evidence type="ECO:0000256" key="2">
    <source>
        <dbReference type="ARBA" id="ARBA00010782"/>
    </source>
</evidence>
<proteinExistence type="inferred from homology"/>
<dbReference type="PROSITE" id="PS50833">
    <property type="entry name" value="BRIX"/>
    <property type="match status" value="1"/>
</dbReference>
<evidence type="ECO:0000313" key="8">
    <source>
        <dbReference type="Proteomes" id="UP001438707"/>
    </source>
</evidence>
<keyword evidence="3 4" id="KW-0539">Nucleus</keyword>
<sequence length="322" mass="35807">MAGPQLPPQTKLVKPKTKRGKRALEKREPKLVEDTKKALLLHGGKVSQVVQDALGSINKLKQGECVRYTRRNDDARPFEAGGEARLEHFARKSDCSLFALANHSKKRPHNIVLGRFYNHQLLDMLEFGIEQHKSIAAFRAAASAVQVGNKPCMAFAGDGFTQVPELKLAKSLLIDFFRGQQVASVNLKGFKHVILVATLDRRLHLRQYAISLKRSGTKVPRVELEEMGPRLELSLRRVQAAAPDVESLAMKQPKTSKKKEKNVSTDLLEGKVARVYVPQQNLDTIALRKTKGSKRERRSSKLEEVAAAAAGVERPAKQARSS</sequence>
<dbReference type="Proteomes" id="UP001438707">
    <property type="component" value="Unassembled WGS sequence"/>
</dbReference>
<comment type="subcellular location">
    <subcellularLocation>
        <location evidence="1 4">Nucleus</location>
        <location evidence="1 4">Nucleolus</location>
    </subcellularLocation>
</comment>
<evidence type="ECO:0000256" key="1">
    <source>
        <dbReference type="ARBA" id="ARBA00004604"/>
    </source>
</evidence>
<dbReference type="InterPro" id="IPR039770">
    <property type="entry name" value="Rpf2"/>
</dbReference>
<dbReference type="PANTHER" id="PTHR12728">
    <property type="entry name" value="BRIX DOMAIN CONTAINING PROTEIN"/>
    <property type="match status" value="1"/>
</dbReference>
<evidence type="ECO:0000256" key="4">
    <source>
        <dbReference type="RuleBase" id="RU367086"/>
    </source>
</evidence>
<feature type="compositionally biased region" description="Basic residues" evidence="5">
    <location>
        <begin position="288"/>
        <end position="298"/>
    </location>
</feature>
<protein>
    <recommendedName>
        <fullName evidence="4">Ribosome production factor 2 homolog</fullName>
    </recommendedName>
    <alternativeName>
        <fullName evidence="4">Ribosome biogenesis protein RPF2 homolog</fullName>
    </alternativeName>
</protein>
<reference evidence="7 8" key="1">
    <citation type="journal article" date="2024" name="Nat. Commun.">
        <title>Phylogenomics reveals the evolutionary origins of lichenization in chlorophyte algae.</title>
        <authorList>
            <person name="Puginier C."/>
            <person name="Libourel C."/>
            <person name="Otte J."/>
            <person name="Skaloud P."/>
            <person name="Haon M."/>
            <person name="Grisel S."/>
            <person name="Petersen M."/>
            <person name="Berrin J.G."/>
            <person name="Delaux P.M."/>
            <person name="Dal Grande F."/>
            <person name="Keller J."/>
        </authorList>
    </citation>
    <scope>NUCLEOTIDE SEQUENCE [LARGE SCALE GENOMIC DNA]</scope>
    <source>
        <strain evidence="7 8">SAG 2145</strain>
    </source>
</reference>
<dbReference type="EMBL" id="JALJOS010000036">
    <property type="protein sequence ID" value="KAK9821648.1"/>
    <property type="molecule type" value="Genomic_DNA"/>
</dbReference>
<comment type="similarity">
    <text evidence="2 4">Belongs to the RPF2 family.</text>
</comment>
<feature type="region of interest" description="Disordered" evidence="5">
    <location>
        <begin position="287"/>
        <end position="322"/>
    </location>
</feature>
<dbReference type="InterPro" id="IPR007109">
    <property type="entry name" value="Brix"/>
</dbReference>
<feature type="domain" description="Brix" evidence="6">
    <location>
        <begin position="36"/>
        <end position="244"/>
    </location>
</feature>
<evidence type="ECO:0000256" key="5">
    <source>
        <dbReference type="SAM" id="MobiDB-lite"/>
    </source>
</evidence>